<feature type="region of interest" description="Disordered" evidence="1">
    <location>
        <begin position="218"/>
        <end position="243"/>
    </location>
</feature>
<keyword evidence="2" id="KW-0472">Membrane</keyword>
<feature type="region of interest" description="Disordered" evidence="1">
    <location>
        <begin position="1"/>
        <end position="21"/>
    </location>
</feature>
<sequence>MISPAEAYHLSRSPPTSPSSAPALCAADEMYQKQHTFPFYYDLPGAVLAFSAHNVCFLALIFIVVYLSSLTSLLSPSSCSSTSVSPSRRRMRIACSNHSTLTTTQNDNTRGTAINALSRLTHKPDVSSIPTLIWPLFLNRPGSPLNLRRSVLVSQAQDLLIPEPVQDSYAPAAATGIQFRHIRMRYPPSPPPLPARALESRSSNLALNITTIALAPRSASSGKQLDGSTRPGPLLAPPAPGRT</sequence>
<dbReference type="Proteomes" id="UP001362999">
    <property type="component" value="Unassembled WGS sequence"/>
</dbReference>
<feature type="compositionally biased region" description="Polar residues" evidence="1">
    <location>
        <begin position="218"/>
        <end position="227"/>
    </location>
</feature>
<evidence type="ECO:0000313" key="3">
    <source>
        <dbReference type="EMBL" id="KAK7046954.1"/>
    </source>
</evidence>
<evidence type="ECO:0000256" key="1">
    <source>
        <dbReference type="SAM" id="MobiDB-lite"/>
    </source>
</evidence>
<dbReference type="AlphaFoldDB" id="A0AAW0D7C7"/>
<gene>
    <name evidence="3" type="ORF">R3P38DRAFT_3176315</name>
</gene>
<organism evidence="3 4">
    <name type="scientific">Favolaschia claudopus</name>
    <dbReference type="NCBI Taxonomy" id="2862362"/>
    <lineage>
        <taxon>Eukaryota</taxon>
        <taxon>Fungi</taxon>
        <taxon>Dikarya</taxon>
        <taxon>Basidiomycota</taxon>
        <taxon>Agaricomycotina</taxon>
        <taxon>Agaricomycetes</taxon>
        <taxon>Agaricomycetidae</taxon>
        <taxon>Agaricales</taxon>
        <taxon>Marasmiineae</taxon>
        <taxon>Mycenaceae</taxon>
        <taxon>Favolaschia</taxon>
    </lineage>
</organism>
<feature type="compositionally biased region" description="Pro residues" evidence="1">
    <location>
        <begin position="234"/>
        <end position="243"/>
    </location>
</feature>
<evidence type="ECO:0000313" key="4">
    <source>
        <dbReference type="Proteomes" id="UP001362999"/>
    </source>
</evidence>
<dbReference type="EMBL" id="JAWWNJ010000010">
    <property type="protein sequence ID" value="KAK7046954.1"/>
    <property type="molecule type" value="Genomic_DNA"/>
</dbReference>
<proteinExistence type="predicted"/>
<accession>A0AAW0D7C7</accession>
<feature type="transmembrane region" description="Helical" evidence="2">
    <location>
        <begin position="46"/>
        <end position="67"/>
    </location>
</feature>
<keyword evidence="2" id="KW-0812">Transmembrane</keyword>
<keyword evidence="4" id="KW-1185">Reference proteome</keyword>
<evidence type="ECO:0000256" key="2">
    <source>
        <dbReference type="SAM" id="Phobius"/>
    </source>
</evidence>
<name>A0AAW0D7C7_9AGAR</name>
<protein>
    <submittedName>
        <fullName evidence="3">Uncharacterized protein</fullName>
    </submittedName>
</protein>
<comment type="caution">
    <text evidence="3">The sequence shown here is derived from an EMBL/GenBank/DDBJ whole genome shotgun (WGS) entry which is preliminary data.</text>
</comment>
<reference evidence="3 4" key="1">
    <citation type="journal article" date="2024" name="J Genomics">
        <title>Draft genome sequencing and assembly of Favolaschia claudopus CIRM-BRFM 2984 isolated from oak limbs.</title>
        <authorList>
            <person name="Navarro D."/>
            <person name="Drula E."/>
            <person name="Chaduli D."/>
            <person name="Cazenave R."/>
            <person name="Ahrendt S."/>
            <person name="Wang J."/>
            <person name="Lipzen A."/>
            <person name="Daum C."/>
            <person name="Barry K."/>
            <person name="Grigoriev I.V."/>
            <person name="Favel A."/>
            <person name="Rosso M.N."/>
            <person name="Martin F."/>
        </authorList>
    </citation>
    <scope>NUCLEOTIDE SEQUENCE [LARGE SCALE GENOMIC DNA]</scope>
    <source>
        <strain evidence="3 4">CIRM-BRFM 2984</strain>
    </source>
</reference>
<keyword evidence="2" id="KW-1133">Transmembrane helix</keyword>